<keyword evidence="2" id="KW-1185">Reference proteome</keyword>
<evidence type="ECO:0000313" key="1">
    <source>
        <dbReference type="EMBL" id="SDW64807.1"/>
    </source>
</evidence>
<evidence type="ECO:0008006" key="3">
    <source>
        <dbReference type="Google" id="ProtNLM"/>
    </source>
</evidence>
<gene>
    <name evidence="1" type="ORF">SAMN05444006_105208</name>
</gene>
<accession>A0A1H2V913</accession>
<dbReference type="EMBL" id="FNOB01000005">
    <property type="protein sequence ID" value="SDW64807.1"/>
    <property type="molecule type" value="Genomic_DNA"/>
</dbReference>
<dbReference type="InterPro" id="IPR021848">
    <property type="entry name" value="HODM_asu-like"/>
</dbReference>
<sequence length="297" mass="32941">MPAVRAVPAWPVGRQEDWAFARQAAAVKKPDMEILHDSLPFAPWTDPRSRRLPGIQPLPTDDWLRVDEAFAGQMAERDRLIADRPEAVHALTPTARAAAGELLDQVLAELAKFPGYHLGSEAVTRPDGVAVVLDRSAPLRTLGRLCQEDFCLLQRDEEGGGEHVLTGAILCFPASWTLAEKIGRPLTAIHTPVVPYDADLARRVQRLFDAIRPGQGLWRQNALLYADAALHHPRSEAAPRERPVSEAPYLRSERQCLLRLPRTGAVVFSIHTYLLRTSDLTPEQAQALAEHPVERAQ</sequence>
<dbReference type="Pfam" id="PF11927">
    <property type="entry name" value="HODM_asu-like"/>
    <property type="match status" value="1"/>
</dbReference>
<evidence type="ECO:0000313" key="2">
    <source>
        <dbReference type="Proteomes" id="UP000199541"/>
    </source>
</evidence>
<proteinExistence type="predicted"/>
<organism evidence="1 2">
    <name type="scientific">Allgaiera indica</name>
    <dbReference type="NCBI Taxonomy" id="765699"/>
    <lineage>
        <taxon>Bacteria</taxon>
        <taxon>Pseudomonadati</taxon>
        <taxon>Pseudomonadota</taxon>
        <taxon>Alphaproteobacteria</taxon>
        <taxon>Rhodobacterales</taxon>
        <taxon>Paracoccaceae</taxon>
        <taxon>Allgaiera</taxon>
    </lineage>
</organism>
<reference evidence="1 2" key="1">
    <citation type="submission" date="2016-10" db="EMBL/GenBank/DDBJ databases">
        <authorList>
            <person name="Varghese N."/>
            <person name="Submissions S."/>
        </authorList>
    </citation>
    <scope>NUCLEOTIDE SEQUENCE [LARGE SCALE GENOMIC DNA]</scope>
    <source>
        <strain evidence="1 2">DSM 24802</strain>
    </source>
</reference>
<protein>
    <recommendedName>
        <fullName evidence="3">DUF3445 domain-containing protein</fullName>
    </recommendedName>
</protein>
<dbReference type="Proteomes" id="UP000199541">
    <property type="component" value="Unassembled WGS sequence"/>
</dbReference>
<comment type="caution">
    <text evidence="1">The sequence shown here is derived from an EMBL/GenBank/DDBJ whole genome shotgun (WGS) entry which is preliminary data.</text>
</comment>
<name>A0A1H2V913_9RHOB</name>